<reference evidence="1" key="1">
    <citation type="submission" date="2020-10" db="EMBL/GenBank/DDBJ databases">
        <authorList>
            <person name="Gilroy R."/>
        </authorList>
    </citation>
    <scope>NUCLEOTIDE SEQUENCE</scope>
    <source>
        <strain evidence="1">G3-4614</strain>
    </source>
</reference>
<accession>A0A9D9E3H8</accession>
<evidence type="ECO:0008006" key="3">
    <source>
        <dbReference type="Google" id="ProtNLM"/>
    </source>
</evidence>
<reference evidence="1" key="2">
    <citation type="journal article" date="2021" name="PeerJ">
        <title>Extensive microbial diversity within the chicken gut microbiome revealed by metagenomics and culture.</title>
        <authorList>
            <person name="Gilroy R."/>
            <person name="Ravi A."/>
            <person name="Getino M."/>
            <person name="Pursley I."/>
            <person name="Horton D.L."/>
            <person name="Alikhan N.F."/>
            <person name="Baker D."/>
            <person name="Gharbi K."/>
            <person name="Hall N."/>
            <person name="Watson M."/>
            <person name="Adriaenssens E.M."/>
            <person name="Foster-Nyarko E."/>
            <person name="Jarju S."/>
            <person name="Secka A."/>
            <person name="Antonio M."/>
            <person name="Oren A."/>
            <person name="Chaudhuri R.R."/>
            <person name="La Ragione R."/>
            <person name="Hildebrand F."/>
            <person name="Pallen M.J."/>
        </authorList>
    </citation>
    <scope>NUCLEOTIDE SEQUENCE</scope>
    <source>
        <strain evidence="1">G3-4614</strain>
    </source>
</reference>
<evidence type="ECO:0000313" key="2">
    <source>
        <dbReference type="Proteomes" id="UP000823636"/>
    </source>
</evidence>
<organism evidence="1 2">
    <name type="scientific">Candidatus Caccoplasma merdipullorum</name>
    <dbReference type="NCBI Taxonomy" id="2840718"/>
    <lineage>
        <taxon>Bacteria</taxon>
        <taxon>Pseudomonadati</taxon>
        <taxon>Bacteroidota</taxon>
        <taxon>Bacteroidia</taxon>
        <taxon>Bacteroidales</taxon>
        <taxon>Bacteroidaceae</taxon>
        <taxon>Bacteroidaceae incertae sedis</taxon>
        <taxon>Candidatus Caccoplasma</taxon>
    </lineage>
</organism>
<proteinExistence type="predicted"/>
<dbReference type="SUPFAM" id="SSF63825">
    <property type="entry name" value="YWTD domain"/>
    <property type="match status" value="1"/>
</dbReference>
<sequence>MKSLKILLGIIIVAVLTLNLIGCENGPSSKIVGTWYYSEDPEDLTIFNADGTGQNTYLGSSDSFVYSYNSKTGVLEFIWDDGIYESYTVWIDGNTLYITDGETVEIYLRK</sequence>
<name>A0A9D9E3H8_9BACT</name>
<comment type="caution">
    <text evidence="1">The sequence shown here is derived from an EMBL/GenBank/DDBJ whole genome shotgun (WGS) entry which is preliminary data.</text>
</comment>
<dbReference type="Proteomes" id="UP000823636">
    <property type="component" value="Unassembled WGS sequence"/>
</dbReference>
<evidence type="ECO:0000313" key="1">
    <source>
        <dbReference type="EMBL" id="MBO8438408.1"/>
    </source>
</evidence>
<gene>
    <name evidence="1" type="ORF">IAC54_05855</name>
</gene>
<dbReference type="EMBL" id="JADIMW010000064">
    <property type="protein sequence ID" value="MBO8438408.1"/>
    <property type="molecule type" value="Genomic_DNA"/>
</dbReference>
<dbReference type="AlphaFoldDB" id="A0A9D9E3H8"/>
<protein>
    <recommendedName>
        <fullName evidence="3">DUF5640 domain-containing protein</fullName>
    </recommendedName>
</protein>